<dbReference type="AlphaFoldDB" id="A0AAW1UGQ7"/>
<dbReference type="Proteomes" id="UP001431783">
    <property type="component" value="Unassembled WGS sequence"/>
</dbReference>
<evidence type="ECO:0000313" key="1">
    <source>
        <dbReference type="EMBL" id="KAK9880363.1"/>
    </source>
</evidence>
<dbReference type="EMBL" id="JARQZJ010000064">
    <property type="protein sequence ID" value="KAK9880363.1"/>
    <property type="molecule type" value="Genomic_DNA"/>
</dbReference>
<comment type="caution">
    <text evidence="1">The sequence shown here is derived from an EMBL/GenBank/DDBJ whole genome shotgun (WGS) entry which is preliminary data.</text>
</comment>
<accession>A0AAW1UGQ7</accession>
<protein>
    <submittedName>
        <fullName evidence="1">Uncharacterized protein</fullName>
    </submittedName>
</protein>
<reference evidence="1 2" key="1">
    <citation type="submission" date="2023-03" db="EMBL/GenBank/DDBJ databases">
        <title>Genome insight into feeding habits of ladybird beetles.</title>
        <authorList>
            <person name="Li H.-S."/>
            <person name="Huang Y.-H."/>
            <person name="Pang H."/>
        </authorList>
    </citation>
    <scope>NUCLEOTIDE SEQUENCE [LARGE SCALE GENOMIC DNA]</scope>
    <source>
        <strain evidence="1">SYSU_2023b</strain>
        <tissue evidence="1">Whole body</tissue>
    </source>
</reference>
<organism evidence="1 2">
    <name type="scientific">Henosepilachna vigintioctopunctata</name>
    <dbReference type="NCBI Taxonomy" id="420089"/>
    <lineage>
        <taxon>Eukaryota</taxon>
        <taxon>Metazoa</taxon>
        <taxon>Ecdysozoa</taxon>
        <taxon>Arthropoda</taxon>
        <taxon>Hexapoda</taxon>
        <taxon>Insecta</taxon>
        <taxon>Pterygota</taxon>
        <taxon>Neoptera</taxon>
        <taxon>Endopterygota</taxon>
        <taxon>Coleoptera</taxon>
        <taxon>Polyphaga</taxon>
        <taxon>Cucujiformia</taxon>
        <taxon>Coccinelloidea</taxon>
        <taxon>Coccinellidae</taxon>
        <taxon>Epilachninae</taxon>
        <taxon>Epilachnini</taxon>
        <taxon>Henosepilachna</taxon>
    </lineage>
</organism>
<sequence length="91" mass="10999">MLIDNETNNRAELFMSILAKLNMGKRLNLIQRDGFSTRATLTGHSYNQRPLWHQTSWKKYFDRRLENNLKLYMKRRETSERKHCQVSRSKP</sequence>
<evidence type="ECO:0000313" key="2">
    <source>
        <dbReference type="Proteomes" id="UP001431783"/>
    </source>
</evidence>
<proteinExistence type="predicted"/>
<keyword evidence="2" id="KW-1185">Reference proteome</keyword>
<gene>
    <name evidence="1" type="ORF">WA026_010248</name>
</gene>
<name>A0AAW1UGQ7_9CUCU</name>